<feature type="transmembrane region" description="Helical" evidence="1">
    <location>
        <begin position="334"/>
        <end position="358"/>
    </location>
</feature>
<dbReference type="AlphaFoldDB" id="A0A7S7RU77"/>
<evidence type="ECO:0000313" key="4">
    <source>
        <dbReference type="Proteomes" id="UP000593735"/>
    </source>
</evidence>
<evidence type="ECO:0000259" key="2">
    <source>
        <dbReference type="Pfam" id="PF01757"/>
    </source>
</evidence>
<feature type="transmembrane region" description="Helical" evidence="1">
    <location>
        <begin position="197"/>
        <end position="216"/>
    </location>
</feature>
<dbReference type="RefSeq" id="WP_194370725.1">
    <property type="nucleotide sequence ID" value="NZ_CP063767.1"/>
</dbReference>
<keyword evidence="4" id="KW-1185">Reference proteome</keyword>
<proteinExistence type="predicted"/>
<name>A0A7S7RU77_9ACTN</name>
<organism evidence="3 4">
    <name type="scientific">Thermophilibacter immobilis</name>
    <dbReference type="NCBI Taxonomy" id="2779519"/>
    <lineage>
        <taxon>Bacteria</taxon>
        <taxon>Bacillati</taxon>
        <taxon>Actinomycetota</taxon>
        <taxon>Coriobacteriia</taxon>
        <taxon>Coriobacteriales</taxon>
        <taxon>Atopobiaceae</taxon>
        <taxon>Thermophilibacter</taxon>
    </lineage>
</organism>
<keyword evidence="1" id="KW-1133">Transmembrane helix</keyword>
<dbReference type="KEGG" id="tio:INP52_08100"/>
<feature type="domain" description="Acyltransferase 3" evidence="2">
    <location>
        <begin position="11"/>
        <end position="347"/>
    </location>
</feature>
<dbReference type="EMBL" id="CP063767">
    <property type="protein sequence ID" value="QOY60360.1"/>
    <property type="molecule type" value="Genomic_DNA"/>
</dbReference>
<feature type="transmembrane region" description="Helical" evidence="1">
    <location>
        <begin position="251"/>
        <end position="274"/>
    </location>
</feature>
<protein>
    <submittedName>
        <fullName evidence="3">Acyltransferase family protein</fullName>
    </submittedName>
</protein>
<evidence type="ECO:0000313" key="3">
    <source>
        <dbReference type="EMBL" id="QOY60360.1"/>
    </source>
</evidence>
<feature type="transmembrane region" description="Helical" evidence="1">
    <location>
        <begin position="99"/>
        <end position="121"/>
    </location>
</feature>
<feature type="transmembrane region" description="Helical" evidence="1">
    <location>
        <begin position="133"/>
        <end position="154"/>
    </location>
</feature>
<dbReference type="Pfam" id="PF01757">
    <property type="entry name" value="Acyl_transf_3"/>
    <property type="match status" value="1"/>
</dbReference>
<sequence length="369" mass="38776">MSHVPSHSRNPRIEALRLVAIAGIALFHTFQPWFSAATDGSWAAGPLITWALGCVSLLGAYGNHVFFLISGLFLVPRAAQASTTAGYWPDQVRKTGRRALTILASVALYALVALAVSTWVVPVEGVSLHEAGWLVGGLEFVWLYLVFVALVPLVGWTWRCMRRPHAAVFVLVSMAFALNAYIAFLSPGEVDRGLLEWRKLMSAASYLVAFLVGGVLGETQSRRPARALAACAAVAVVVEGAAAFMGSSDVLVALSFKSTSALSFALAVLSVAYAARSADAATAPASTPTNHAAALTCRAAPCVLGFYLAQSIFSPLWRPLADALTQAAAAGGDVALLVAGTAFSLALLAVMLLTDALVRLPLLRWLGLA</sequence>
<feature type="transmembrane region" description="Helical" evidence="1">
    <location>
        <begin position="47"/>
        <end position="75"/>
    </location>
</feature>
<feature type="transmembrane region" description="Helical" evidence="1">
    <location>
        <begin position="166"/>
        <end position="185"/>
    </location>
</feature>
<keyword evidence="1" id="KW-0472">Membrane</keyword>
<keyword evidence="3" id="KW-0808">Transferase</keyword>
<feature type="transmembrane region" description="Helical" evidence="1">
    <location>
        <begin position="15"/>
        <end position="35"/>
    </location>
</feature>
<evidence type="ECO:0000256" key="1">
    <source>
        <dbReference type="SAM" id="Phobius"/>
    </source>
</evidence>
<dbReference type="GO" id="GO:0016747">
    <property type="term" value="F:acyltransferase activity, transferring groups other than amino-acyl groups"/>
    <property type="evidence" value="ECO:0007669"/>
    <property type="project" value="InterPro"/>
</dbReference>
<keyword evidence="1" id="KW-0812">Transmembrane</keyword>
<dbReference type="Proteomes" id="UP000593735">
    <property type="component" value="Chromosome"/>
</dbReference>
<keyword evidence="3" id="KW-0012">Acyltransferase</keyword>
<feature type="transmembrane region" description="Helical" evidence="1">
    <location>
        <begin position="228"/>
        <end position="245"/>
    </location>
</feature>
<reference evidence="3 4" key="1">
    <citation type="submission" date="2020-10" db="EMBL/GenBank/DDBJ databases">
        <title>Olsenella immobilis sp.nov., isolated from the mud in a fermentation cellar used for the production of Chinese strong-flavoured liquor.</title>
        <authorList>
            <person name="Lu L."/>
        </authorList>
    </citation>
    <scope>NUCLEOTIDE SEQUENCE [LARGE SCALE GENOMIC DNA]</scope>
    <source>
        <strain evidence="3 4">LZLJ-2</strain>
    </source>
</reference>
<accession>A0A7S7RU77</accession>
<gene>
    <name evidence="3" type="ORF">INP52_08100</name>
</gene>
<dbReference type="InterPro" id="IPR002656">
    <property type="entry name" value="Acyl_transf_3_dom"/>
</dbReference>